<evidence type="ECO:0000313" key="2">
    <source>
        <dbReference type="Proteomes" id="UP001432209"/>
    </source>
</evidence>
<evidence type="ECO:0000313" key="1">
    <source>
        <dbReference type="EMBL" id="WUX56593.1"/>
    </source>
</evidence>
<dbReference type="EMBL" id="CP109495">
    <property type="protein sequence ID" value="WUX56593.1"/>
    <property type="molecule type" value="Genomic_DNA"/>
</dbReference>
<organism evidence="1 2">
    <name type="scientific">Streptomyces niveus</name>
    <name type="common">Streptomyces spheroides</name>
    <dbReference type="NCBI Taxonomy" id="193462"/>
    <lineage>
        <taxon>Bacteria</taxon>
        <taxon>Bacillati</taxon>
        <taxon>Actinomycetota</taxon>
        <taxon>Actinomycetes</taxon>
        <taxon>Kitasatosporales</taxon>
        <taxon>Streptomycetaceae</taxon>
        <taxon>Streptomyces</taxon>
    </lineage>
</organism>
<keyword evidence="2" id="KW-1185">Reference proteome</keyword>
<gene>
    <name evidence="1" type="ORF">OG442_36525</name>
</gene>
<name>A0ABZ2AD23_STRNV</name>
<accession>A0ABZ2AD23</accession>
<protein>
    <submittedName>
        <fullName evidence="1">Uncharacterized protein</fullName>
    </submittedName>
</protein>
<proteinExistence type="predicted"/>
<dbReference type="RefSeq" id="WP_329081370.1">
    <property type="nucleotide sequence ID" value="NZ_CP108849.2"/>
</dbReference>
<dbReference type="Proteomes" id="UP001432209">
    <property type="component" value="Chromosome"/>
</dbReference>
<reference evidence="1" key="1">
    <citation type="submission" date="2022-10" db="EMBL/GenBank/DDBJ databases">
        <title>The complete genomes of actinobacterial strains from the NBC collection.</title>
        <authorList>
            <person name="Joergensen T.S."/>
            <person name="Alvarez Arevalo M."/>
            <person name="Sterndorff E.B."/>
            <person name="Faurdal D."/>
            <person name="Vuksanovic O."/>
            <person name="Mourched A.-S."/>
            <person name="Charusanti P."/>
            <person name="Shaw S."/>
            <person name="Blin K."/>
            <person name="Weber T."/>
        </authorList>
    </citation>
    <scope>NUCLEOTIDE SEQUENCE</scope>
    <source>
        <strain evidence="1">NBC_01432</strain>
    </source>
</reference>
<sequence>MTFDEPRHLFLRTVDEPSPLYEPADPVGAWDDLGAFTRNVPLDDSRLSLPAELAHELRSWSLTRPSEGFTARPALRKYVKRGLTAAQRLARHLGPSWTVRYWDEGLGTAKWVCWGCDRLHWERDPHGTPPHPLDITVEGEFGFAPLRSDGFGDFFPDDPAAAMNLSDGLVTALHTWARSIETTLNLYVRDREDGKYDGEWQRLFREGQDMAKQLAHELGPARTVTYKGVANGGLDALTSVTWRGDRQL</sequence>